<gene>
    <name evidence="1" type="ORF">EC580_03225</name>
</gene>
<reference evidence="1" key="1">
    <citation type="submission" date="2018-10" db="EMBL/GenBank/DDBJ databases">
        <title>Acidithiobacillus sulfuriphilus sp. nov.: an extremely acidophilic sulfur-oxidizing chemolithotroph isolated from a neutral pH environment.</title>
        <authorList>
            <person name="Falagan C."/>
            <person name="Moya-Beltran A."/>
            <person name="Quatrini R."/>
            <person name="Johnson D.B."/>
        </authorList>
    </citation>
    <scope>NUCLEOTIDE SEQUENCE [LARGE SCALE GENOMIC DNA]</scope>
    <source>
        <strain evidence="1">CJ-2</strain>
    </source>
</reference>
<dbReference type="AlphaFoldDB" id="A0A3M8RHZ2"/>
<accession>A0A3M8RHZ2</accession>
<dbReference type="EMBL" id="RIZI01000123">
    <property type="protein sequence ID" value="RNF68318.1"/>
    <property type="molecule type" value="Genomic_DNA"/>
</dbReference>
<comment type="caution">
    <text evidence="1">The sequence shown here is derived from an EMBL/GenBank/DDBJ whole genome shotgun (WGS) entry which is preliminary data.</text>
</comment>
<proteinExistence type="predicted"/>
<protein>
    <submittedName>
        <fullName evidence="1">Uncharacterized protein</fullName>
    </submittedName>
</protein>
<organism evidence="1">
    <name type="scientific">Acidithiobacillus sulfuriphilus</name>
    <dbReference type="NCBI Taxonomy" id="1867749"/>
    <lineage>
        <taxon>Bacteria</taxon>
        <taxon>Pseudomonadati</taxon>
        <taxon>Pseudomonadota</taxon>
        <taxon>Acidithiobacillia</taxon>
        <taxon>Acidithiobacillales</taxon>
        <taxon>Acidithiobacillaceae</taxon>
        <taxon>Acidithiobacillus</taxon>
    </lineage>
</organism>
<sequence>MLRLTKRPPEGQVLPSNEITGLSSALAILLRLE</sequence>
<name>A0A3M8RHZ2_9PROT</name>
<evidence type="ECO:0000313" key="1">
    <source>
        <dbReference type="EMBL" id="RNF68318.1"/>
    </source>
</evidence>